<gene>
    <name evidence="2" type="ORF">ACFS7Y_19345</name>
</gene>
<evidence type="ECO:0000259" key="1">
    <source>
        <dbReference type="Pfam" id="PF00027"/>
    </source>
</evidence>
<accession>A0ABW6BLF9</accession>
<reference evidence="3" key="1">
    <citation type="journal article" date="2019" name="Int. J. Syst. Evol. Microbiol.">
        <title>The Global Catalogue of Microorganisms (GCM) 10K type strain sequencing project: providing services to taxonomists for standard genome sequencing and annotation.</title>
        <authorList>
            <consortium name="The Broad Institute Genomics Platform"/>
            <consortium name="The Broad Institute Genome Sequencing Center for Infectious Disease"/>
            <person name="Wu L."/>
            <person name="Ma J."/>
        </authorList>
    </citation>
    <scope>NUCLEOTIDE SEQUENCE [LARGE SCALE GENOMIC DNA]</scope>
    <source>
        <strain evidence="3">KCTC 22814</strain>
    </source>
</reference>
<dbReference type="InterPro" id="IPR018490">
    <property type="entry name" value="cNMP-bd_dom_sf"/>
</dbReference>
<sequence>MQEFTTYLRSFNIFTAQQLQDITSLCERRHLVKGEFLVQETQRCTAVAFIEKGIFRSFYTQADGTDMTYCFRFPNDFAAAYSSFITGGPSIESIQAITAAEVLLIKKRDINQSLATNLEGASFLRSIAEQQFLELEHRVFGLQRLSAKERYQELLDKHPNYIQHIPLQYIASYLGISARHLSRVRREISF</sequence>
<dbReference type="InterPro" id="IPR014710">
    <property type="entry name" value="RmlC-like_jellyroll"/>
</dbReference>
<dbReference type="RefSeq" id="WP_320185391.1">
    <property type="nucleotide sequence ID" value="NZ_CP138332.1"/>
</dbReference>
<comment type="caution">
    <text evidence="2">The sequence shown here is derived from an EMBL/GenBank/DDBJ whole genome shotgun (WGS) entry which is preliminary data.</text>
</comment>
<evidence type="ECO:0000313" key="2">
    <source>
        <dbReference type="EMBL" id="MFD2969558.1"/>
    </source>
</evidence>
<dbReference type="SUPFAM" id="SSF51206">
    <property type="entry name" value="cAMP-binding domain-like"/>
    <property type="match status" value="1"/>
</dbReference>
<protein>
    <submittedName>
        <fullName evidence="2">Crp/Fnr family transcriptional regulator</fullName>
    </submittedName>
</protein>
<evidence type="ECO:0000313" key="3">
    <source>
        <dbReference type="Proteomes" id="UP001597525"/>
    </source>
</evidence>
<dbReference type="InterPro" id="IPR000595">
    <property type="entry name" value="cNMP-bd_dom"/>
</dbReference>
<name>A0ABW6BLF9_9SPHI</name>
<dbReference type="Gene3D" id="2.60.120.10">
    <property type="entry name" value="Jelly Rolls"/>
    <property type="match status" value="1"/>
</dbReference>
<feature type="domain" description="Cyclic nucleotide-binding" evidence="1">
    <location>
        <begin position="29"/>
        <end position="117"/>
    </location>
</feature>
<organism evidence="2 3">
    <name type="scientific">Sphingobacterium bambusae</name>
    <dbReference type="NCBI Taxonomy" id="662858"/>
    <lineage>
        <taxon>Bacteria</taxon>
        <taxon>Pseudomonadati</taxon>
        <taxon>Bacteroidota</taxon>
        <taxon>Sphingobacteriia</taxon>
        <taxon>Sphingobacteriales</taxon>
        <taxon>Sphingobacteriaceae</taxon>
        <taxon>Sphingobacterium</taxon>
    </lineage>
</organism>
<dbReference type="EMBL" id="JBHUPB010000014">
    <property type="protein sequence ID" value="MFD2969558.1"/>
    <property type="molecule type" value="Genomic_DNA"/>
</dbReference>
<keyword evidence="3" id="KW-1185">Reference proteome</keyword>
<dbReference type="Pfam" id="PF00027">
    <property type="entry name" value="cNMP_binding"/>
    <property type="match status" value="1"/>
</dbReference>
<dbReference type="Proteomes" id="UP001597525">
    <property type="component" value="Unassembled WGS sequence"/>
</dbReference>
<proteinExistence type="predicted"/>